<comment type="caution">
    <text evidence="1">The sequence shown here is derived from an EMBL/GenBank/DDBJ whole genome shotgun (WGS) entry which is preliminary data.</text>
</comment>
<dbReference type="EMBL" id="RYFC01000001">
    <property type="protein sequence ID" value="RTZ49459.1"/>
    <property type="molecule type" value="Genomic_DNA"/>
</dbReference>
<name>A0A3S0PRX2_9FLAO</name>
<evidence type="ECO:0000313" key="2">
    <source>
        <dbReference type="Proteomes" id="UP000276953"/>
    </source>
</evidence>
<reference evidence="1 2" key="1">
    <citation type="submission" date="2018-12" db="EMBL/GenBank/DDBJ databases">
        <title>Draft Genome Sequence of Chryseobacterium arthrosphaerae strain ED882-96 Isolated from the Blood of a Patient with Liver Cirrhosis in Taiwan.</title>
        <authorList>
            <person name="Lin J.-N."/>
            <person name="Lai C.-H."/>
            <person name="Yang C.-H."/>
            <person name="Huang Y.-H."/>
        </authorList>
    </citation>
    <scope>NUCLEOTIDE SEQUENCE [LARGE SCALE GENOMIC DNA]</scope>
    <source>
        <strain evidence="1 2">ED882-96</strain>
    </source>
</reference>
<organism evidence="1 2">
    <name type="scientific">Chryseobacterium arthrosphaerae</name>
    <dbReference type="NCBI Taxonomy" id="651561"/>
    <lineage>
        <taxon>Bacteria</taxon>
        <taxon>Pseudomonadati</taxon>
        <taxon>Bacteroidota</taxon>
        <taxon>Flavobacteriia</taxon>
        <taxon>Flavobacteriales</taxon>
        <taxon>Weeksellaceae</taxon>
        <taxon>Chryseobacterium group</taxon>
        <taxon>Chryseobacterium</taxon>
    </lineage>
</organism>
<dbReference type="AlphaFoldDB" id="A0A3S0PRX2"/>
<proteinExistence type="predicted"/>
<dbReference type="Proteomes" id="UP000276953">
    <property type="component" value="Unassembled WGS sequence"/>
</dbReference>
<evidence type="ECO:0000313" key="1">
    <source>
        <dbReference type="EMBL" id="RTZ49459.1"/>
    </source>
</evidence>
<gene>
    <name evidence="1" type="ORF">EJ377_02120</name>
</gene>
<sequence length="73" mass="9047">MFENTGVKEKNDAKTFIIYAVVIVCCRIWQHRHLEFENIYRQIKDKNFFKARDMFREMKPKLPADYRYFTEAY</sequence>
<accession>A0A3S0PRX2</accession>
<protein>
    <submittedName>
        <fullName evidence="1">Uncharacterized protein</fullName>
    </submittedName>
</protein>